<protein>
    <submittedName>
        <fullName evidence="2">Uncharacterized protein</fullName>
    </submittedName>
</protein>
<evidence type="ECO:0000313" key="3">
    <source>
        <dbReference type="Proteomes" id="UP000095746"/>
    </source>
</evidence>
<dbReference type="Proteomes" id="UP000095746">
    <property type="component" value="Unassembled WGS sequence"/>
</dbReference>
<dbReference type="RefSeq" id="WP_024725238.1">
    <property type="nucleotide sequence ID" value="NZ_CACRUB010000009.1"/>
</dbReference>
<reference evidence="2 3" key="1">
    <citation type="submission" date="2015-09" db="EMBL/GenBank/DDBJ databases">
        <authorList>
            <consortium name="Pathogen Informatics"/>
        </authorList>
    </citation>
    <scope>NUCLEOTIDE SEQUENCE [LARGE SCALE GENOMIC DNA]</scope>
    <source>
        <strain evidence="2 3">2789STDY5608854</strain>
    </source>
</reference>
<proteinExistence type="predicted"/>
<dbReference type="EMBL" id="CYZT01000157">
    <property type="protein sequence ID" value="CUO74418.1"/>
    <property type="molecule type" value="Genomic_DNA"/>
</dbReference>
<gene>
    <name evidence="2" type="ORF">ERS852411_02083</name>
</gene>
<sequence length="94" mass="11282">MRRPKRGPKPENSRTVNQWGMRGRVPIDPLKPEYVWDNYYGVPQSIYYLEDNTREMTEEERADFLADRKAFCQRYVKLIAAEIERLEEEAREKG</sequence>
<organism evidence="2 3">
    <name type="scientific">Flavonifractor plautii</name>
    <name type="common">Fusobacterium plautii</name>
    <dbReference type="NCBI Taxonomy" id="292800"/>
    <lineage>
        <taxon>Bacteria</taxon>
        <taxon>Bacillati</taxon>
        <taxon>Bacillota</taxon>
        <taxon>Clostridia</taxon>
        <taxon>Eubacteriales</taxon>
        <taxon>Oscillospiraceae</taxon>
        <taxon>Flavonifractor</taxon>
    </lineage>
</organism>
<accession>A0A174HMP6</accession>
<evidence type="ECO:0000313" key="2">
    <source>
        <dbReference type="EMBL" id="CUO74418.1"/>
    </source>
</evidence>
<name>A0A174HMP6_FLAPL</name>
<evidence type="ECO:0000256" key="1">
    <source>
        <dbReference type="SAM" id="MobiDB-lite"/>
    </source>
</evidence>
<feature type="region of interest" description="Disordered" evidence="1">
    <location>
        <begin position="1"/>
        <end position="20"/>
    </location>
</feature>
<dbReference type="AlphaFoldDB" id="A0A174HMP6"/>